<dbReference type="SMART" id="SM00448">
    <property type="entry name" value="REC"/>
    <property type="match status" value="1"/>
</dbReference>
<dbReference type="InterPro" id="IPR000673">
    <property type="entry name" value="Sig_transdc_resp-reg_Me-estase"/>
</dbReference>
<dbReference type="Pfam" id="PF01339">
    <property type="entry name" value="CheB_methylest"/>
    <property type="match status" value="1"/>
</dbReference>
<dbReference type="PROSITE" id="PS50110">
    <property type="entry name" value="RESPONSE_REGULATORY"/>
    <property type="match status" value="1"/>
</dbReference>
<keyword evidence="1 5" id="KW-0963">Cytoplasm</keyword>
<feature type="domain" description="Response regulatory" evidence="8">
    <location>
        <begin position="3"/>
        <end position="118"/>
    </location>
</feature>
<reference evidence="10" key="1">
    <citation type="journal article" date="2014" name="Appl. Environ. Microbiol.">
        <title>Detection and genomic characterization of motility in Lactobacillus curvatus: confirmation of motility in a species outside the Lactobacillus salivarius clade.</title>
        <authorList>
            <person name="Cousin F.J."/>
            <person name="Lynch S.M."/>
            <person name="Harris H.M."/>
            <person name="McCann A."/>
            <person name="Lynch D.B."/>
            <person name="Neville B.A."/>
            <person name="Irisawa T."/>
            <person name="Okada S."/>
            <person name="Endo A."/>
            <person name="O'Toole P.W."/>
        </authorList>
    </citation>
    <scope>NUCLEOTIDE SEQUENCE</scope>
    <source>
        <strain evidence="10">DSM 19972</strain>
    </source>
</reference>
<evidence type="ECO:0000256" key="1">
    <source>
        <dbReference type="ARBA" id="ARBA00022490"/>
    </source>
</evidence>
<dbReference type="EC" id="3.1.1.61" evidence="5"/>
<dbReference type="PANTHER" id="PTHR42872">
    <property type="entry name" value="PROTEIN-GLUTAMATE METHYLESTERASE/PROTEIN-GLUTAMINE GLUTAMINASE"/>
    <property type="match status" value="1"/>
</dbReference>
<dbReference type="Gene3D" id="3.40.50.180">
    <property type="entry name" value="Methylesterase CheB, C-terminal domain"/>
    <property type="match status" value="1"/>
</dbReference>
<dbReference type="Gene3D" id="3.40.50.2300">
    <property type="match status" value="1"/>
</dbReference>
<dbReference type="PROSITE" id="PS50122">
    <property type="entry name" value="CHEB"/>
    <property type="match status" value="1"/>
</dbReference>
<evidence type="ECO:0000259" key="9">
    <source>
        <dbReference type="PROSITE" id="PS50122"/>
    </source>
</evidence>
<accession>A0A0A7RG47</accession>
<dbReference type="GO" id="GO:0008984">
    <property type="term" value="F:protein-glutamate methylesterase activity"/>
    <property type="evidence" value="ECO:0007669"/>
    <property type="project" value="UniProtKB-UniRule"/>
</dbReference>
<dbReference type="NCBIfam" id="NF001965">
    <property type="entry name" value="PRK00742.1"/>
    <property type="match status" value="1"/>
</dbReference>
<proteinExistence type="inferred from homology"/>
<feature type="active site" evidence="5 6">
    <location>
        <position position="189"/>
    </location>
</feature>
<dbReference type="InterPro" id="IPR001789">
    <property type="entry name" value="Sig_transdc_resp-reg_receiver"/>
</dbReference>
<dbReference type="CDD" id="cd16432">
    <property type="entry name" value="CheB_Rec"/>
    <property type="match status" value="1"/>
</dbReference>
<dbReference type="HAMAP" id="MF_00099">
    <property type="entry name" value="CheB_chemtxs"/>
    <property type="match status" value="1"/>
</dbReference>
<feature type="modified residue" description="4-aspartylphosphate" evidence="5 7">
    <location>
        <position position="54"/>
    </location>
</feature>
<dbReference type="AlphaFoldDB" id="A0A0A7RG47"/>
<sequence>MMDILVADDSAFMRRVITNILAAQKDFRLAAVARNGKEAVSLASEQEFSLILLDVSMPVMDGLEALIKLKEQTSVPVIMLSGDDDRKTIMEALALGAVDFIKKPTSLMKVGKKWTENFCLRLKAVVSAEESNEEQLPLQQDLHNLEDPQPHNKFSAVVIGASTGGPGVLLKLIGQLPERIQLPIFIVQHMPKEFTPSFAARMNQETNADVVEAADEERILPKVYLCPGNYHMTVSNGKIKLDQRPKLHGTRPAVDYLFRSAAAVYGNQLTAVILTGMGKDGALGMKEVKKRGGYTIAQDEKTSVVFGMPRSAIEEDAVDEVLSLEMIGRRLRRIVG</sequence>
<comment type="similarity">
    <text evidence="5">Belongs to the CheB family.</text>
</comment>
<dbReference type="PIRSF" id="PIRSF000876">
    <property type="entry name" value="RR_chemtxs_CheB"/>
    <property type="match status" value="1"/>
</dbReference>
<dbReference type="InterPro" id="IPR011006">
    <property type="entry name" value="CheY-like_superfamily"/>
</dbReference>
<dbReference type="CDD" id="cd17541">
    <property type="entry name" value="REC_CheB-like"/>
    <property type="match status" value="1"/>
</dbReference>
<organism evidence="10">
    <name type="scientific">Liquorilactobacillus oeni</name>
    <dbReference type="NCBI Taxonomy" id="303241"/>
    <lineage>
        <taxon>Bacteria</taxon>
        <taxon>Bacillati</taxon>
        <taxon>Bacillota</taxon>
        <taxon>Bacilli</taxon>
        <taxon>Lactobacillales</taxon>
        <taxon>Lactobacillaceae</taxon>
        <taxon>Liquorilactobacillus</taxon>
    </lineage>
</organism>
<dbReference type="PANTHER" id="PTHR42872:SF6">
    <property type="entry name" value="PROTEIN-GLUTAMATE METHYLESTERASE_PROTEIN-GLUTAMINE GLUTAMINASE"/>
    <property type="match status" value="1"/>
</dbReference>
<dbReference type="GO" id="GO:0006935">
    <property type="term" value="P:chemotaxis"/>
    <property type="evidence" value="ECO:0007669"/>
    <property type="project" value="UniProtKB-UniRule"/>
</dbReference>
<dbReference type="InterPro" id="IPR035909">
    <property type="entry name" value="CheB_C"/>
</dbReference>
<comment type="catalytic activity">
    <reaction evidence="4 5">
        <text>[protein]-L-glutamate 5-O-methyl ester + H2O = L-glutamyl-[protein] + methanol + H(+)</text>
        <dbReference type="Rhea" id="RHEA:23236"/>
        <dbReference type="Rhea" id="RHEA-COMP:10208"/>
        <dbReference type="Rhea" id="RHEA-COMP:10311"/>
        <dbReference type="ChEBI" id="CHEBI:15377"/>
        <dbReference type="ChEBI" id="CHEBI:15378"/>
        <dbReference type="ChEBI" id="CHEBI:17790"/>
        <dbReference type="ChEBI" id="CHEBI:29973"/>
        <dbReference type="ChEBI" id="CHEBI:82795"/>
        <dbReference type="EC" id="3.1.1.61"/>
    </reaction>
</comment>
<protein>
    <recommendedName>
        <fullName evidence="5">Protein-glutamate methylesterase/protein-glutamine glutaminase</fullName>
        <ecNumber evidence="5">3.1.1.61</ecNumber>
        <ecNumber evidence="5">3.5.1.44</ecNumber>
    </recommendedName>
</protein>
<dbReference type="SUPFAM" id="SSF52738">
    <property type="entry name" value="Methylesterase CheB, C-terminal domain"/>
    <property type="match status" value="1"/>
</dbReference>
<evidence type="ECO:0000256" key="4">
    <source>
        <dbReference type="ARBA" id="ARBA00048267"/>
    </source>
</evidence>
<comment type="PTM">
    <text evidence="5">Phosphorylated by CheA. Phosphorylation of the N-terminal regulatory domain activates the methylesterase activity.</text>
</comment>
<dbReference type="GO" id="GO:0005737">
    <property type="term" value="C:cytoplasm"/>
    <property type="evidence" value="ECO:0007669"/>
    <property type="project" value="UniProtKB-SubCell"/>
</dbReference>
<comment type="function">
    <text evidence="5">Involved in chemotaxis. Part of a chemotaxis signal transduction system that modulates chemotaxis in response to various stimuli. Catalyzes the demethylation of specific methylglutamate residues introduced into the chemoreceptors (methyl-accepting chemotaxis proteins or MCP) by CheR. Also mediates the irreversible deamidation of specific glutamine residues to glutamic acid.</text>
</comment>
<dbReference type="EMBL" id="KM886868">
    <property type="protein sequence ID" value="AJA34185.1"/>
    <property type="molecule type" value="Genomic_DNA"/>
</dbReference>
<comment type="domain">
    <text evidence="5">Contains a C-terminal catalytic domain, and an N-terminal region which modulates catalytic activity.</text>
</comment>
<dbReference type="EC" id="3.5.1.44" evidence="5"/>
<evidence type="ECO:0000256" key="2">
    <source>
        <dbReference type="ARBA" id="ARBA00022500"/>
    </source>
</evidence>
<evidence type="ECO:0000259" key="8">
    <source>
        <dbReference type="PROSITE" id="PS50110"/>
    </source>
</evidence>
<keyword evidence="2 5" id="KW-0145">Chemotaxis</keyword>
<keyword evidence="3 5" id="KW-0378">Hydrolase</keyword>
<dbReference type="SUPFAM" id="SSF52172">
    <property type="entry name" value="CheY-like"/>
    <property type="match status" value="1"/>
</dbReference>
<feature type="domain" description="CheB-type methylesterase" evidence="9">
    <location>
        <begin position="150"/>
        <end position="336"/>
    </location>
</feature>
<gene>
    <name evidence="5 10" type="primary">cheB</name>
</gene>
<comment type="subcellular location">
    <subcellularLocation>
        <location evidence="5">Cytoplasm</location>
    </subcellularLocation>
</comment>
<feature type="active site" evidence="5 6">
    <location>
        <position position="280"/>
    </location>
</feature>
<evidence type="ECO:0000313" key="10">
    <source>
        <dbReference type="EMBL" id="AJA34185.1"/>
    </source>
</evidence>
<comment type="catalytic activity">
    <reaction evidence="5">
        <text>L-glutaminyl-[protein] + H2O = L-glutamyl-[protein] + NH4(+)</text>
        <dbReference type="Rhea" id="RHEA:16441"/>
        <dbReference type="Rhea" id="RHEA-COMP:10207"/>
        <dbReference type="Rhea" id="RHEA-COMP:10208"/>
        <dbReference type="ChEBI" id="CHEBI:15377"/>
        <dbReference type="ChEBI" id="CHEBI:28938"/>
        <dbReference type="ChEBI" id="CHEBI:29973"/>
        <dbReference type="ChEBI" id="CHEBI:30011"/>
        <dbReference type="EC" id="3.5.1.44"/>
    </reaction>
</comment>
<name>A0A0A7RG47_9LACO</name>
<feature type="active site" evidence="5 6">
    <location>
        <position position="162"/>
    </location>
</feature>
<evidence type="ECO:0000256" key="3">
    <source>
        <dbReference type="ARBA" id="ARBA00022801"/>
    </source>
</evidence>
<evidence type="ECO:0000256" key="7">
    <source>
        <dbReference type="PROSITE-ProRule" id="PRU00169"/>
    </source>
</evidence>
<evidence type="ECO:0000256" key="5">
    <source>
        <dbReference type="HAMAP-Rule" id="MF_00099"/>
    </source>
</evidence>
<evidence type="ECO:0000256" key="6">
    <source>
        <dbReference type="PROSITE-ProRule" id="PRU00050"/>
    </source>
</evidence>
<keyword evidence="5 7" id="KW-0597">Phosphoprotein</keyword>
<dbReference type="InterPro" id="IPR008248">
    <property type="entry name" value="CheB-like"/>
</dbReference>
<dbReference type="GO" id="GO:0000156">
    <property type="term" value="F:phosphorelay response regulator activity"/>
    <property type="evidence" value="ECO:0007669"/>
    <property type="project" value="InterPro"/>
</dbReference>
<dbReference type="GO" id="GO:0050568">
    <property type="term" value="F:protein-glutamine glutaminase activity"/>
    <property type="evidence" value="ECO:0007669"/>
    <property type="project" value="UniProtKB-UniRule"/>
</dbReference>
<dbReference type="Pfam" id="PF00072">
    <property type="entry name" value="Response_reg"/>
    <property type="match status" value="1"/>
</dbReference>